<evidence type="ECO:0000256" key="1">
    <source>
        <dbReference type="SAM" id="SignalP"/>
    </source>
</evidence>
<keyword evidence="3" id="KW-1185">Reference proteome</keyword>
<protein>
    <submittedName>
        <fullName evidence="2">Uncharacterized protein</fullName>
    </submittedName>
</protein>
<accession>A0A0C2XG57</accession>
<dbReference type="EMBL" id="KN818228">
    <property type="protein sequence ID" value="KIL68426.1"/>
    <property type="molecule type" value="Genomic_DNA"/>
</dbReference>
<proteinExistence type="predicted"/>
<dbReference type="OrthoDB" id="2978948at2759"/>
<dbReference type="HOGENOM" id="CLU_126118_0_0_1"/>
<evidence type="ECO:0000313" key="2">
    <source>
        <dbReference type="EMBL" id="KIL68426.1"/>
    </source>
</evidence>
<dbReference type="Proteomes" id="UP000054549">
    <property type="component" value="Unassembled WGS sequence"/>
</dbReference>
<dbReference type="AlphaFoldDB" id="A0A0C2XG57"/>
<feature type="chain" id="PRO_5002158958" evidence="1">
    <location>
        <begin position="20"/>
        <end position="135"/>
    </location>
</feature>
<organism evidence="2 3">
    <name type="scientific">Amanita muscaria (strain Koide BX008)</name>
    <dbReference type="NCBI Taxonomy" id="946122"/>
    <lineage>
        <taxon>Eukaryota</taxon>
        <taxon>Fungi</taxon>
        <taxon>Dikarya</taxon>
        <taxon>Basidiomycota</taxon>
        <taxon>Agaricomycotina</taxon>
        <taxon>Agaricomycetes</taxon>
        <taxon>Agaricomycetidae</taxon>
        <taxon>Agaricales</taxon>
        <taxon>Pluteineae</taxon>
        <taxon>Amanitaceae</taxon>
        <taxon>Amanita</taxon>
    </lineage>
</organism>
<reference evidence="2 3" key="1">
    <citation type="submission" date="2014-04" db="EMBL/GenBank/DDBJ databases">
        <title>Evolutionary Origins and Diversification of the Mycorrhizal Mutualists.</title>
        <authorList>
            <consortium name="DOE Joint Genome Institute"/>
            <consortium name="Mycorrhizal Genomics Consortium"/>
            <person name="Kohler A."/>
            <person name="Kuo A."/>
            <person name="Nagy L.G."/>
            <person name="Floudas D."/>
            <person name="Copeland A."/>
            <person name="Barry K.W."/>
            <person name="Cichocki N."/>
            <person name="Veneault-Fourrey C."/>
            <person name="LaButti K."/>
            <person name="Lindquist E.A."/>
            <person name="Lipzen A."/>
            <person name="Lundell T."/>
            <person name="Morin E."/>
            <person name="Murat C."/>
            <person name="Riley R."/>
            <person name="Ohm R."/>
            <person name="Sun H."/>
            <person name="Tunlid A."/>
            <person name="Henrissat B."/>
            <person name="Grigoriev I.V."/>
            <person name="Hibbett D.S."/>
            <person name="Martin F."/>
        </authorList>
    </citation>
    <scope>NUCLEOTIDE SEQUENCE [LARGE SCALE GENOMIC DNA]</scope>
    <source>
        <strain evidence="2 3">Koide BX008</strain>
    </source>
</reference>
<name>A0A0C2XG57_AMAMK</name>
<dbReference type="InParanoid" id="A0A0C2XG57"/>
<feature type="signal peptide" evidence="1">
    <location>
        <begin position="1"/>
        <end position="19"/>
    </location>
</feature>
<keyword evidence="1" id="KW-0732">Signal</keyword>
<sequence length="135" mass="14912">MPTIWAILALITLLPVAFAAADAPSPCEYSCPGKNQNEWELWNTPTALGWDSAYSIFECMYSTIENHKQNKRTCSYYKTNGKQALGYAGDACPPQAIECSTVETPLFSTQGKYETPPWVEHGRELAHLMGHPIAG</sequence>
<evidence type="ECO:0000313" key="3">
    <source>
        <dbReference type="Proteomes" id="UP000054549"/>
    </source>
</evidence>
<gene>
    <name evidence="2" type="ORF">M378DRAFT_71579</name>
</gene>